<feature type="region of interest" description="Disordered" evidence="1">
    <location>
        <begin position="1020"/>
        <end position="1049"/>
    </location>
</feature>
<evidence type="ECO:0000256" key="1">
    <source>
        <dbReference type="SAM" id="MobiDB-lite"/>
    </source>
</evidence>
<dbReference type="EMBL" id="AQGS01000075">
    <property type="protein sequence ID" value="EPS43468.1"/>
    <property type="molecule type" value="Genomic_DNA"/>
</dbReference>
<feature type="region of interest" description="Disordered" evidence="1">
    <location>
        <begin position="1062"/>
        <end position="1123"/>
    </location>
</feature>
<reference evidence="2 3" key="1">
    <citation type="journal article" date="2013" name="PLoS Genet.">
        <title>Genomic mechanisms accounting for the adaptation to parasitism in nematode-trapping fungi.</title>
        <authorList>
            <person name="Meerupati T."/>
            <person name="Andersson K.M."/>
            <person name="Friman E."/>
            <person name="Kumar D."/>
            <person name="Tunlid A."/>
            <person name="Ahren D."/>
        </authorList>
    </citation>
    <scope>NUCLEOTIDE SEQUENCE [LARGE SCALE GENOMIC DNA]</scope>
    <source>
        <strain evidence="2 3">CBS 200.50</strain>
    </source>
</reference>
<dbReference type="HOGENOM" id="CLU_280058_0_0_1"/>
<keyword evidence="3" id="KW-1185">Reference proteome</keyword>
<feature type="compositionally biased region" description="Basic and acidic residues" evidence="1">
    <location>
        <begin position="1"/>
        <end position="16"/>
    </location>
</feature>
<feature type="region of interest" description="Disordered" evidence="1">
    <location>
        <begin position="475"/>
        <end position="514"/>
    </location>
</feature>
<feature type="compositionally biased region" description="Basic and acidic residues" evidence="1">
    <location>
        <begin position="976"/>
        <end position="994"/>
    </location>
</feature>
<feature type="compositionally biased region" description="Basic and acidic residues" evidence="1">
    <location>
        <begin position="102"/>
        <end position="138"/>
    </location>
</feature>
<feature type="region of interest" description="Disordered" evidence="1">
    <location>
        <begin position="175"/>
        <end position="197"/>
    </location>
</feature>
<gene>
    <name evidence="2" type="ORF">H072_2547</name>
</gene>
<dbReference type="AlphaFoldDB" id="S8BVI0"/>
<feature type="region of interest" description="Disordered" evidence="1">
    <location>
        <begin position="967"/>
        <end position="1008"/>
    </location>
</feature>
<feature type="compositionally biased region" description="Low complexity" evidence="1">
    <location>
        <begin position="182"/>
        <end position="192"/>
    </location>
</feature>
<organism evidence="2 3">
    <name type="scientific">Dactylellina haptotyla (strain CBS 200.50)</name>
    <name type="common">Nematode-trapping fungus</name>
    <name type="synonym">Monacrosporium haptotylum</name>
    <dbReference type="NCBI Taxonomy" id="1284197"/>
    <lineage>
        <taxon>Eukaryota</taxon>
        <taxon>Fungi</taxon>
        <taxon>Dikarya</taxon>
        <taxon>Ascomycota</taxon>
        <taxon>Pezizomycotina</taxon>
        <taxon>Orbiliomycetes</taxon>
        <taxon>Orbiliales</taxon>
        <taxon>Orbiliaceae</taxon>
        <taxon>Dactylellina</taxon>
    </lineage>
</organism>
<evidence type="ECO:0000313" key="2">
    <source>
        <dbReference type="EMBL" id="EPS43468.1"/>
    </source>
</evidence>
<protein>
    <submittedName>
        <fullName evidence="2">Uncharacterized protein</fullName>
    </submittedName>
</protein>
<comment type="caution">
    <text evidence="2">The sequence shown here is derived from an EMBL/GenBank/DDBJ whole genome shotgun (WGS) entry which is preliminary data.</text>
</comment>
<feature type="compositionally biased region" description="Polar residues" evidence="1">
    <location>
        <begin position="1081"/>
        <end position="1092"/>
    </location>
</feature>
<accession>S8BVI0</accession>
<feature type="compositionally biased region" description="Basic and acidic residues" evidence="1">
    <location>
        <begin position="482"/>
        <end position="499"/>
    </location>
</feature>
<proteinExistence type="predicted"/>
<sequence>MSEPKERRVLKSENKENVPPQSVASHSELEESNDEFPFIGLPYGSSGLRLSAGQKQSGERRRSHQREVLRDATAEYVNVDVTSGRGGKEWIDDAFKNTPAKVRFENAEKRSSGGENRAFCDRYMENEREEQVSDRDSESNQDIDSEDLQEYEEEDDEEYDESIASLLDLEHHETTIQEEDPISSSEEASNSDSDPEVPFLRIDNVLLRSKLHPPQTATLRRHHLMDISRQKEWSAKKACLVKKHPEDVFLDPISHRRYNPPQPYKRPRTRRQTIAHPAIQLFKHLGLLNKNTQTPPNSTAARVHRWLTGEDETLRSRVSLVPPRMYYAHVSDAYNKVYVPARQHVLPHLKIQYPTAEWCMLFSEFVFFDERYDGNNQGCCLFLLLDDGPNVNVRELTKKIEWIVGCMKSREDLAVIVRTGKVGWHGSYGLSRDESYTDEEGEHEVEDADRMVQPRNEQTNLRGWLNPFSRRNRTNAAPVVEGKLKEEEEPSKPSKEVSRGKVRRNKSWSPSPTPDFGELFEGWHEVNTKGIPYKELIDFNYGLRWVTNKDIPSTEEGLNSTYQMRPNLGGSIGPKRGYSSGTLSGYLTDPKGEVYAMTCHHVMAFDSKRSSYSYKTNELKGHKVAAPGCGDIRLEAMAKAHEIDGLIHETGRAIYQGHKALAERLWAAGNKKLERHDHLVAQCDRGGANFGKVIGSGWRIIHSNSGPHLVDQVLIKPQPERVGTNTFTYTGADNRTGKRYRLEARGWTDLQIGDEVVKIGRTTGMTKGTVVSLQADVRLCMGDIGGDAEHDWTGVSRFWDIRPAVVTSGAGPWFSQNGDSGAWILKFPKFEDMLKWDLRRSGSARVHDPIAAPVGGMLFAGADSVDGISLSFYNPSVLMREHLGMFVEGGEELTPGFGKELSEPDKLCPELENAERWSRQHQKAMAGFEDYVEDQYWDHQLQRYSERHMFRDEDCLHGIEQRQQAALRARKGKSLKKPDSSPVIDEKRSNDSRGFRKGKSASRKPADEFPSYVDELAAATVGHGTARTPRRGTLEKAPNMPYPPQSDISELSTRLRQSKLLAAVEPPVKSRSPSKKLPPTRMTSQTASSSRMQPKYTLISPRGRVRRAVPKINDECDSSDNSE</sequence>
<feature type="region of interest" description="Disordered" evidence="1">
    <location>
        <begin position="99"/>
        <end position="161"/>
    </location>
</feature>
<dbReference type="OrthoDB" id="5343409at2759"/>
<feature type="compositionally biased region" description="Acidic residues" evidence="1">
    <location>
        <begin position="139"/>
        <end position="161"/>
    </location>
</feature>
<feature type="region of interest" description="Disordered" evidence="1">
    <location>
        <begin position="1"/>
        <end position="69"/>
    </location>
</feature>
<feature type="compositionally biased region" description="Basic and acidic residues" evidence="1">
    <location>
        <begin position="57"/>
        <end position="69"/>
    </location>
</feature>
<name>S8BVI0_DACHA</name>
<dbReference type="Proteomes" id="UP000015100">
    <property type="component" value="Unassembled WGS sequence"/>
</dbReference>
<evidence type="ECO:0000313" key="3">
    <source>
        <dbReference type="Proteomes" id="UP000015100"/>
    </source>
</evidence>
<reference evidence="3" key="2">
    <citation type="submission" date="2013-04" db="EMBL/GenBank/DDBJ databases">
        <title>Genomic mechanisms accounting for the adaptation to parasitism in nematode-trapping fungi.</title>
        <authorList>
            <person name="Ahren D.G."/>
        </authorList>
    </citation>
    <scope>NUCLEOTIDE SEQUENCE [LARGE SCALE GENOMIC DNA]</scope>
    <source>
        <strain evidence="3">CBS 200.50</strain>
    </source>
</reference>